<keyword evidence="4" id="KW-1185">Reference proteome</keyword>
<feature type="compositionally biased region" description="Basic residues" evidence="1">
    <location>
        <begin position="47"/>
        <end position="73"/>
    </location>
</feature>
<dbReference type="AlphaFoldDB" id="G0MYG3"/>
<feature type="signal peptide" evidence="2">
    <location>
        <begin position="1"/>
        <end position="18"/>
    </location>
</feature>
<keyword evidence="2" id="KW-0732">Signal</keyword>
<name>G0MYG3_CAEBE</name>
<proteinExistence type="predicted"/>
<evidence type="ECO:0000256" key="2">
    <source>
        <dbReference type="SAM" id="SignalP"/>
    </source>
</evidence>
<dbReference type="EMBL" id="GL379820">
    <property type="protein sequence ID" value="EGT47457.1"/>
    <property type="molecule type" value="Genomic_DNA"/>
</dbReference>
<dbReference type="Proteomes" id="UP000008068">
    <property type="component" value="Unassembled WGS sequence"/>
</dbReference>
<feature type="chain" id="PRO_5003404792" evidence="2">
    <location>
        <begin position="19"/>
        <end position="87"/>
    </location>
</feature>
<organism evidence="4">
    <name type="scientific">Caenorhabditis brenneri</name>
    <name type="common">Nematode worm</name>
    <dbReference type="NCBI Taxonomy" id="135651"/>
    <lineage>
        <taxon>Eukaryota</taxon>
        <taxon>Metazoa</taxon>
        <taxon>Ecdysozoa</taxon>
        <taxon>Nematoda</taxon>
        <taxon>Chromadorea</taxon>
        <taxon>Rhabditida</taxon>
        <taxon>Rhabditina</taxon>
        <taxon>Rhabditomorpha</taxon>
        <taxon>Rhabditoidea</taxon>
        <taxon>Rhabditidae</taxon>
        <taxon>Peloderinae</taxon>
        <taxon>Caenorhabditis</taxon>
    </lineage>
</organism>
<protein>
    <submittedName>
        <fullName evidence="3">Uncharacterized protein</fullName>
    </submittedName>
</protein>
<accession>G0MYG3</accession>
<sequence length="87" mass="10001">MKKNDILIVIALVCAVLARYHMEHEINTVPGQSPSDAAESPISADRGHRRSMLRRPPRHSHRTRSYPPKHYKRALSTMPPMEKSYLI</sequence>
<evidence type="ECO:0000313" key="3">
    <source>
        <dbReference type="EMBL" id="EGT47457.1"/>
    </source>
</evidence>
<reference evidence="4" key="1">
    <citation type="submission" date="2011-07" db="EMBL/GenBank/DDBJ databases">
        <authorList>
            <consortium name="Caenorhabditis brenneri Sequencing and Analysis Consortium"/>
            <person name="Wilson R.K."/>
        </authorList>
    </citation>
    <scope>NUCLEOTIDE SEQUENCE [LARGE SCALE GENOMIC DNA]</scope>
    <source>
        <strain evidence="4">PB2801</strain>
    </source>
</reference>
<gene>
    <name evidence="3" type="ORF">CAEBREN_02390</name>
</gene>
<evidence type="ECO:0000256" key="1">
    <source>
        <dbReference type="SAM" id="MobiDB-lite"/>
    </source>
</evidence>
<dbReference type="HOGENOM" id="CLU_2485319_0_0_1"/>
<feature type="region of interest" description="Disordered" evidence="1">
    <location>
        <begin position="26"/>
        <end position="87"/>
    </location>
</feature>
<evidence type="ECO:0000313" key="4">
    <source>
        <dbReference type="Proteomes" id="UP000008068"/>
    </source>
</evidence>
<dbReference type="InParanoid" id="G0MYG3"/>